<reference evidence="6" key="3">
    <citation type="submission" date="2025-09" db="UniProtKB">
        <authorList>
            <consortium name="Ensembl"/>
        </authorList>
    </citation>
    <scope>IDENTIFICATION</scope>
</reference>
<reference evidence="6" key="2">
    <citation type="submission" date="2025-08" db="UniProtKB">
        <authorList>
            <consortium name="Ensembl"/>
        </authorList>
    </citation>
    <scope>IDENTIFICATION</scope>
</reference>
<dbReference type="Ensembl" id="ENSLOCT00000000074.1">
    <property type="protein sequence ID" value="ENSLOCP00000000074.1"/>
    <property type="gene ID" value="ENSLOCG00000000064.1"/>
</dbReference>
<dbReference type="Pfam" id="PF06021">
    <property type="entry name" value="Gly_acyl_tr_N"/>
    <property type="match status" value="1"/>
</dbReference>
<dbReference type="InterPro" id="IPR015938">
    <property type="entry name" value="Glycine_N-acyltransferase_N"/>
</dbReference>
<dbReference type="GeneTree" id="ENSGT00950000183133"/>
<comment type="similarity">
    <text evidence="3">Belongs to the glycine N-acyltransferase family.</text>
</comment>
<dbReference type="PANTHER" id="PTHR15298:SF17">
    <property type="entry name" value="GLYCINE N-ACYLTRANSFERASE-LIKE PROTEIN"/>
    <property type="match status" value="1"/>
</dbReference>
<dbReference type="InterPro" id="IPR010313">
    <property type="entry name" value="Glycine_N-acyltransferase"/>
</dbReference>
<evidence type="ECO:0000256" key="1">
    <source>
        <dbReference type="ARBA" id="ARBA00022679"/>
    </source>
</evidence>
<dbReference type="SUPFAM" id="SSF55729">
    <property type="entry name" value="Acyl-CoA N-acyltransferases (Nat)"/>
    <property type="match status" value="1"/>
</dbReference>
<evidence type="ECO:0000256" key="3">
    <source>
        <dbReference type="RuleBase" id="RU368002"/>
    </source>
</evidence>
<evidence type="ECO:0000256" key="2">
    <source>
        <dbReference type="ARBA" id="ARBA00023315"/>
    </source>
</evidence>
<dbReference type="EC" id="2.3.1.-" evidence="3"/>
<dbReference type="GO" id="GO:0047961">
    <property type="term" value="F:glycine N-acyltransferase activity"/>
    <property type="evidence" value="ECO:0007669"/>
    <property type="project" value="InterPro"/>
</dbReference>
<dbReference type="eggNOG" id="ENOG502RFRQ">
    <property type="taxonomic scope" value="Eukaryota"/>
</dbReference>
<evidence type="ECO:0000313" key="7">
    <source>
        <dbReference type="Proteomes" id="UP000018468"/>
    </source>
</evidence>
<dbReference type="Gene3D" id="3.40.630.30">
    <property type="match status" value="1"/>
</dbReference>
<evidence type="ECO:0000313" key="6">
    <source>
        <dbReference type="Ensembl" id="ENSLOCP00000000074.1"/>
    </source>
</evidence>
<dbReference type="GO" id="GO:0005739">
    <property type="term" value="C:mitochondrion"/>
    <property type="evidence" value="ECO:0007669"/>
    <property type="project" value="InterPro"/>
</dbReference>
<keyword evidence="1 3" id="KW-0808">Transferase</keyword>
<dbReference type="GO" id="GO:0016410">
    <property type="term" value="F:N-acyltransferase activity"/>
    <property type="evidence" value="ECO:0000318"/>
    <property type="project" value="GO_Central"/>
</dbReference>
<feature type="domain" description="Glycine N-acyltransferase N-terminal" evidence="4">
    <location>
        <begin position="2"/>
        <end position="147"/>
    </location>
</feature>
<reference evidence="7" key="1">
    <citation type="submission" date="2011-12" db="EMBL/GenBank/DDBJ databases">
        <title>The Draft Genome of Lepisosteus oculatus.</title>
        <authorList>
            <consortium name="The Broad Institute Genome Assembly &amp; Analysis Group"/>
            <consortium name="Computational R&amp;D Group"/>
            <consortium name="and Sequencing Platform"/>
            <person name="Di Palma F."/>
            <person name="Alfoldi J."/>
            <person name="Johnson J."/>
            <person name="Berlin A."/>
            <person name="Gnerre S."/>
            <person name="Jaffe D."/>
            <person name="MacCallum I."/>
            <person name="Young S."/>
            <person name="Walker B.J."/>
            <person name="Lander E.S."/>
            <person name="Lindblad-Toh K."/>
        </authorList>
    </citation>
    <scope>NUCLEOTIDE SEQUENCE [LARGE SCALE GENOMIC DNA]</scope>
</reference>
<accession>W5LVB7</accession>
<organism evidence="6 7">
    <name type="scientific">Lepisosteus oculatus</name>
    <name type="common">Spotted gar</name>
    <dbReference type="NCBI Taxonomy" id="7918"/>
    <lineage>
        <taxon>Eukaryota</taxon>
        <taxon>Metazoa</taxon>
        <taxon>Chordata</taxon>
        <taxon>Craniata</taxon>
        <taxon>Vertebrata</taxon>
        <taxon>Euteleostomi</taxon>
        <taxon>Actinopterygii</taxon>
        <taxon>Neopterygii</taxon>
        <taxon>Holostei</taxon>
        <taxon>Semionotiformes</taxon>
        <taxon>Lepisosteidae</taxon>
        <taxon>Lepisosteus</taxon>
    </lineage>
</organism>
<dbReference type="Pfam" id="PF08444">
    <property type="entry name" value="Gly_acyl_tr_C"/>
    <property type="match status" value="1"/>
</dbReference>
<name>W5LVB7_LEPOC</name>
<dbReference type="Bgee" id="ENSLOCG00000000064">
    <property type="expression patterns" value="Expressed in mesonephros and 3 other cell types or tissues"/>
</dbReference>
<feature type="domain" description="Glycine N-acyltransferase C-terminal" evidence="5">
    <location>
        <begin position="149"/>
        <end position="229"/>
    </location>
</feature>
<protein>
    <recommendedName>
        <fullName evidence="3">Glycine N-acyltransferase-like protein</fullName>
        <ecNumber evidence="3">2.3.1.-</ecNumber>
    </recommendedName>
</protein>
<evidence type="ECO:0000259" key="5">
    <source>
        <dbReference type="Pfam" id="PF08444"/>
    </source>
</evidence>
<dbReference type="InterPro" id="IPR013652">
    <property type="entry name" value="Glycine_N-acyltransferase_C"/>
</dbReference>
<dbReference type="PANTHER" id="PTHR15298">
    <property type="entry name" value="L-COA N-ACYLTRANSFERASE-RELATED"/>
    <property type="match status" value="1"/>
</dbReference>
<dbReference type="Proteomes" id="UP000018468">
    <property type="component" value="Unassembled WGS sequence"/>
</dbReference>
<keyword evidence="2 3" id="KW-0012">Acyltransferase</keyword>
<sequence length="235" mass="26964">MICVDSWPNFNTVICRRQNKVQDDKREDLHNWFLCFFYLTVRIWSFSQIQHKCIHDNTVQSFFKKGIPHTYCDLIKEVATSSGMDVKEFKDYSLMVNHNPEITYRRDLALKISSLQVSHAELLVKHTANRGSDLTLSHVRSCIQHLPSACILDDSGNPVSWCLSDELCEMRMGFTLPEYRRTGHMKTVLLALSKQMHAMGFPVYGHVAEGNTAAINMFKSLNSTFIPGKYAVQIL</sequence>
<dbReference type="InterPro" id="IPR016181">
    <property type="entry name" value="Acyl_CoA_acyltransferase"/>
</dbReference>
<keyword evidence="7" id="KW-1185">Reference proteome</keyword>
<dbReference type="InParanoid" id="W5LVB7"/>
<evidence type="ECO:0000259" key="4">
    <source>
        <dbReference type="Pfam" id="PF06021"/>
    </source>
</evidence>
<proteinExistence type="inferred from homology"/>